<dbReference type="PANTHER" id="PTHR42910">
    <property type="entry name" value="TRANSPORTER SCO4007-RELATED"/>
    <property type="match status" value="1"/>
</dbReference>
<reference evidence="6" key="1">
    <citation type="submission" date="2015-08" db="EMBL/GenBank/DDBJ databases">
        <title>Complete DNA Sequence of Pseudomonas syringae pv. actinidiae, the Causal Agent of Kiwifruit Canker Disease.</title>
        <authorList>
            <person name="Rikkerink E.H.A."/>
            <person name="Fineran P.C."/>
        </authorList>
    </citation>
    <scope>NUCLEOTIDE SEQUENCE</scope>
    <source>
        <strain evidence="6">SkMP5</strain>
    </source>
</reference>
<evidence type="ECO:0000313" key="6">
    <source>
        <dbReference type="EMBL" id="GAP65929.1"/>
    </source>
</evidence>
<feature type="transmembrane region" description="Helical" evidence="4">
    <location>
        <begin position="21"/>
        <end position="42"/>
    </location>
</feature>
<dbReference type="InterPro" id="IPR020846">
    <property type="entry name" value="MFS_dom"/>
</dbReference>
<feature type="transmembrane region" description="Helical" evidence="4">
    <location>
        <begin position="259"/>
        <end position="279"/>
    </location>
</feature>
<dbReference type="AlphaFoldDB" id="A0A0K8QM30"/>
<evidence type="ECO:0000256" key="4">
    <source>
        <dbReference type="SAM" id="Phobius"/>
    </source>
</evidence>
<dbReference type="InterPro" id="IPR011701">
    <property type="entry name" value="MFS"/>
</dbReference>
<dbReference type="RefSeq" id="WP_082306521.1">
    <property type="nucleotide sequence ID" value="NZ_DF970179.1"/>
</dbReference>
<feature type="transmembrane region" description="Helical" evidence="4">
    <location>
        <begin position="291"/>
        <end position="313"/>
    </location>
</feature>
<protein>
    <submittedName>
        <fullName evidence="6">Putative antibiotic resistance protein</fullName>
    </submittedName>
</protein>
<evidence type="ECO:0000313" key="7">
    <source>
        <dbReference type="Proteomes" id="UP000253740"/>
    </source>
</evidence>
<name>A0A0K8QM30_9GAMM</name>
<organism evidence="6">
    <name type="scientific">Mizugakiibacter sediminis</name>
    <dbReference type="NCBI Taxonomy" id="1475481"/>
    <lineage>
        <taxon>Bacteria</taxon>
        <taxon>Pseudomonadati</taxon>
        <taxon>Pseudomonadota</taxon>
        <taxon>Gammaproteobacteria</taxon>
        <taxon>Lysobacterales</taxon>
        <taxon>Rhodanobacteraceae</taxon>
        <taxon>Mizugakiibacter</taxon>
    </lineage>
</organism>
<feature type="transmembrane region" description="Helical" evidence="4">
    <location>
        <begin position="170"/>
        <end position="190"/>
    </location>
</feature>
<evidence type="ECO:0000259" key="5">
    <source>
        <dbReference type="PROSITE" id="PS50850"/>
    </source>
</evidence>
<gene>
    <name evidence="6" type="ORF">MBSD_n1231</name>
</gene>
<accession>A0A0K8QM30</accession>
<evidence type="ECO:0000256" key="2">
    <source>
        <dbReference type="ARBA" id="ARBA00022989"/>
    </source>
</evidence>
<dbReference type="STRING" id="1475481.GCA_000953855_01249"/>
<feature type="transmembrane region" description="Helical" evidence="4">
    <location>
        <begin position="359"/>
        <end position="380"/>
    </location>
</feature>
<feature type="transmembrane region" description="Helical" evidence="4">
    <location>
        <begin position="227"/>
        <end position="247"/>
    </location>
</feature>
<evidence type="ECO:0000256" key="1">
    <source>
        <dbReference type="ARBA" id="ARBA00022692"/>
    </source>
</evidence>
<proteinExistence type="predicted"/>
<keyword evidence="7" id="KW-1185">Reference proteome</keyword>
<feature type="transmembrane region" description="Helical" evidence="4">
    <location>
        <begin position="54"/>
        <end position="75"/>
    </location>
</feature>
<feature type="transmembrane region" description="Helical" evidence="4">
    <location>
        <begin position="319"/>
        <end position="338"/>
    </location>
</feature>
<feature type="domain" description="Major facilitator superfamily (MFS) profile" evidence="5">
    <location>
        <begin position="21"/>
        <end position="411"/>
    </location>
</feature>
<keyword evidence="1 4" id="KW-0812">Transmembrane</keyword>
<dbReference type="InterPro" id="IPR036259">
    <property type="entry name" value="MFS_trans_sf"/>
</dbReference>
<keyword evidence="2 4" id="KW-1133">Transmembrane helix</keyword>
<dbReference type="PROSITE" id="PS50850">
    <property type="entry name" value="MFS"/>
    <property type="match status" value="1"/>
</dbReference>
<dbReference type="Pfam" id="PF07690">
    <property type="entry name" value="MFS_1"/>
    <property type="match status" value="1"/>
</dbReference>
<feature type="transmembrane region" description="Helical" evidence="4">
    <location>
        <begin position="386"/>
        <end position="408"/>
    </location>
</feature>
<dbReference type="EMBL" id="DF970179">
    <property type="protein sequence ID" value="GAP65929.1"/>
    <property type="molecule type" value="Genomic_DNA"/>
</dbReference>
<sequence length="414" mass="42511">MSAIDPTRPFDRAQSAAQRDLVPLMTFACGVIGMNLSAPQPLVGVIAPALGLDLGASGLVTMATFLGYGLGMLFLVPLTDLVENRRLVLRMLAANAASLLVSALAPSAIVYLLAAVAVGATTATIQMLVPMVAALAPESRRGRVVGNVMSGVMVGIMLARPLASLGERTFGWRGVFALSALMIAALLPVLRRALPTLRPAAGLRYGALVRSLWPLVREERVLRRRTLSAILSFGAFNAFWTVVALRLAQPPFDFDQRGIAAFALAGVGGIVSAPVAGRLGDGGHTRTASVAMHLLIIAAMLLAGVAGGGFGFAVPHAPALGIVLLIAASLLLDLGVVGDQTLGRRAVNVIRPEARGRLNGLYTGGFFVGGACASAAAGAAWSLGGWDLTCAFGAALGLAALAVSLGDLRRRDGA</sequence>
<dbReference type="PANTHER" id="PTHR42910:SF1">
    <property type="entry name" value="MAJOR FACILITATOR SUPERFAMILY (MFS) PROFILE DOMAIN-CONTAINING PROTEIN"/>
    <property type="match status" value="1"/>
</dbReference>
<feature type="transmembrane region" description="Helical" evidence="4">
    <location>
        <begin position="111"/>
        <end position="132"/>
    </location>
</feature>
<dbReference type="SUPFAM" id="SSF103473">
    <property type="entry name" value="MFS general substrate transporter"/>
    <property type="match status" value="1"/>
</dbReference>
<dbReference type="GO" id="GO:0022857">
    <property type="term" value="F:transmembrane transporter activity"/>
    <property type="evidence" value="ECO:0007669"/>
    <property type="project" value="InterPro"/>
</dbReference>
<evidence type="ECO:0000256" key="3">
    <source>
        <dbReference type="ARBA" id="ARBA00023136"/>
    </source>
</evidence>
<dbReference type="CDD" id="cd17324">
    <property type="entry name" value="MFS_NepI_like"/>
    <property type="match status" value="1"/>
</dbReference>
<dbReference type="Gene3D" id="1.20.1250.20">
    <property type="entry name" value="MFS general substrate transporter like domains"/>
    <property type="match status" value="1"/>
</dbReference>
<feature type="transmembrane region" description="Helical" evidence="4">
    <location>
        <begin position="144"/>
        <end position="164"/>
    </location>
</feature>
<dbReference type="Proteomes" id="UP000253740">
    <property type="component" value="Unassembled WGS sequence"/>
</dbReference>
<feature type="transmembrane region" description="Helical" evidence="4">
    <location>
        <begin position="87"/>
        <end position="105"/>
    </location>
</feature>
<keyword evidence="3 4" id="KW-0472">Membrane</keyword>